<dbReference type="GO" id="GO:0009443">
    <property type="term" value="P:pyridoxal 5'-phosphate salvage"/>
    <property type="evidence" value="ECO:0007669"/>
    <property type="project" value="InterPro"/>
</dbReference>
<dbReference type="InterPro" id="IPR004625">
    <property type="entry name" value="PyrdxlKinase"/>
</dbReference>
<keyword evidence="8" id="KW-0547">Nucleotide-binding</keyword>
<protein>
    <recommendedName>
        <fullName evidence="6">Pyridoxal kinase</fullName>
        <ecNumber evidence="5">2.7.1.35</ecNumber>
    </recommendedName>
    <alternativeName>
        <fullName evidence="11">Pyridoxine kinase</fullName>
    </alternativeName>
</protein>
<evidence type="ECO:0000256" key="11">
    <source>
        <dbReference type="ARBA" id="ARBA00032808"/>
    </source>
</evidence>
<gene>
    <name evidence="16" type="ORF">DGAL_LOCUS15792</name>
</gene>
<evidence type="ECO:0000256" key="13">
    <source>
        <dbReference type="ARBA" id="ARBA00047377"/>
    </source>
</evidence>
<comment type="pathway">
    <text evidence="1">Cofactor metabolism; pyridoxal 5'-phosphate salvage; pyridoxamine 5'-phosphate from pyridoxamine: step 1/1.</text>
</comment>
<dbReference type="GO" id="GO:0005524">
    <property type="term" value="F:ATP binding"/>
    <property type="evidence" value="ECO:0007669"/>
    <property type="project" value="UniProtKB-KW"/>
</dbReference>
<dbReference type="GO" id="GO:0008478">
    <property type="term" value="F:pyridoxal kinase activity"/>
    <property type="evidence" value="ECO:0007669"/>
    <property type="project" value="UniProtKB-EC"/>
</dbReference>
<comment type="pathway">
    <text evidence="3">Cofactor metabolism; pyridoxal 5'-phosphate salvage; pyridoxal 5'-phosphate from pyridoxal: step 1/1.</text>
</comment>
<comment type="catalytic activity">
    <reaction evidence="13">
        <text>pyridoxal + ATP = pyridoxal 5'-phosphate + ADP + H(+)</text>
        <dbReference type="Rhea" id="RHEA:10224"/>
        <dbReference type="ChEBI" id="CHEBI:15378"/>
        <dbReference type="ChEBI" id="CHEBI:17310"/>
        <dbReference type="ChEBI" id="CHEBI:30616"/>
        <dbReference type="ChEBI" id="CHEBI:456216"/>
        <dbReference type="ChEBI" id="CHEBI:597326"/>
        <dbReference type="EC" id="2.7.1.35"/>
    </reaction>
    <physiologicalReaction direction="left-to-right" evidence="13">
        <dbReference type="Rhea" id="RHEA:10225"/>
    </physiologicalReaction>
</comment>
<dbReference type="AlphaFoldDB" id="A0A8J2WBW6"/>
<dbReference type="Gene3D" id="3.40.1190.20">
    <property type="match status" value="1"/>
</dbReference>
<organism evidence="16 17">
    <name type="scientific">Daphnia galeata</name>
    <dbReference type="NCBI Taxonomy" id="27404"/>
    <lineage>
        <taxon>Eukaryota</taxon>
        <taxon>Metazoa</taxon>
        <taxon>Ecdysozoa</taxon>
        <taxon>Arthropoda</taxon>
        <taxon>Crustacea</taxon>
        <taxon>Branchiopoda</taxon>
        <taxon>Diplostraca</taxon>
        <taxon>Cladocera</taxon>
        <taxon>Anomopoda</taxon>
        <taxon>Daphniidae</taxon>
        <taxon>Daphnia</taxon>
    </lineage>
</organism>
<evidence type="ECO:0000256" key="8">
    <source>
        <dbReference type="ARBA" id="ARBA00022741"/>
    </source>
</evidence>
<comment type="pathway">
    <text evidence="2">Cofactor metabolism; pyridoxal 5'-phosphate salvage; pyridoxine 5'-phosphate from pyridoxine: step 1/1.</text>
</comment>
<evidence type="ECO:0000256" key="7">
    <source>
        <dbReference type="ARBA" id="ARBA00022679"/>
    </source>
</evidence>
<dbReference type="UniPathway" id="UPA01068">
    <property type="reaction ID" value="UER00298"/>
</dbReference>
<dbReference type="Pfam" id="PF08543">
    <property type="entry name" value="Phos_pyr_kin"/>
    <property type="match status" value="1"/>
</dbReference>
<evidence type="ECO:0000313" key="17">
    <source>
        <dbReference type="Proteomes" id="UP000789390"/>
    </source>
</evidence>
<evidence type="ECO:0000256" key="1">
    <source>
        <dbReference type="ARBA" id="ARBA00004750"/>
    </source>
</evidence>
<dbReference type="GO" id="GO:0005829">
    <property type="term" value="C:cytosol"/>
    <property type="evidence" value="ECO:0007669"/>
    <property type="project" value="TreeGrafter"/>
</dbReference>
<comment type="caution">
    <text evidence="16">The sequence shown here is derived from an EMBL/GenBank/DDBJ whole genome shotgun (WGS) entry which is preliminary data.</text>
</comment>
<evidence type="ECO:0000256" key="12">
    <source>
        <dbReference type="ARBA" id="ARBA00047310"/>
    </source>
</evidence>
<dbReference type="EMBL" id="CAKKLH010000322">
    <property type="protein sequence ID" value="CAH0112081.1"/>
    <property type="molecule type" value="Genomic_DNA"/>
</dbReference>
<keyword evidence="9" id="KW-0418">Kinase</keyword>
<evidence type="ECO:0000256" key="14">
    <source>
        <dbReference type="ARBA" id="ARBA00048524"/>
    </source>
</evidence>
<evidence type="ECO:0000256" key="5">
    <source>
        <dbReference type="ARBA" id="ARBA00012104"/>
    </source>
</evidence>
<comment type="catalytic activity">
    <reaction evidence="14">
        <text>pyridoxine + ATP = pyridoxine 5'-phosphate + ADP + H(+)</text>
        <dbReference type="Rhea" id="RHEA:25108"/>
        <dbReference type="ChEBI" id="CHEBI:15378"/>
        <dbReference type="ChEBI" id="CHEBI:16709"/>
        <dbReference type="ChEBI" id="CHEBI:30616"/>
        <dbReference type="ChEBI" id="CHEBI:58589"/>
        <dbReference type="ChEBI" id="CHEBI:456216"/>
        <dbReference type="EC" id="2.7.1.35"/>
    </reaction>
    <physiologicalReaction direction="left-to-right" evidence="14">
        <dbReference type="Rhea" id="RHEA:25109"/>
    </physiologicalReaction>
</comment>
<evidence type="ECO:0000256" key="10">
    <source>
        <dbReference type="ARBA" id="ARBA00022840"/>
    </source>
</evidence>
<keyword evidence="10" id="KW-0067">ATP-binding</keyword>
<evidence type="ECO:0000256" key="4">
    <source>
        <dbReference type="ARBA" id="ARBA00008805"/>
    </source>
</evidence>
<proteinExistence type="inferred from homology"/>
<evidence type="ECO:0000256" key="6">
    <source>
        <dbReference type="ARBA" id="ARBA00018134"/>
    </source>
</evidence>
<dbReference type="EC" id="2.7.1.35" evidence="5"/>
<evidence type="ECO:0000313" key="16">
    <source>
        <dbReference type="EMBL" id="CAH0112081.1"/>
    </source>
</evidence>
<evidence type="ECO:0000256" key="2">
    <source>
        <dbReference type="ARBA" id="ARBA00004835"/>
    </source>
</evidence>
<keyword evidence="17" id="KW-1185">Reference proteome</keyword>
<accession>A0A8J2WBW6</accession>
<keyword evidence="7" id="KW-0808">Transferase</keyword>
<evidence type="ECO:0000259" key="15">
    <source>
        <dbReference type="Pfam" id="PF08543"/>
    </source>
</evidence>
<dbReference type="CDD" id="cd01173">
    <property type="entry name" value="pyridoxal_pyridoxamine_kinase"/>
    <property type="match status" value="1"/>
</dbReference>
<dbReference type="Proteomes" id="UP000789390">
    <property type="component" value="Unassembled WGS sequence"/>
</dbReference>
<evidence type="ECO:0000256" key="3">
    <source>
        <dbReference type="ARBA" id="ARBA00005210"/>
    </source>
</evidence>
<feature type="domain" description="Pyridoxamine kinase/Phosphomethylpyrimidine kinase" evidence="15">
    <location>
        <begin position="85"/>
        <end position="237"/>
    </location>
</feature>
<evidence type="ECO:0000256" key="9">
    <source>
        <dbReference type="ARBA" id="ARBA00022777"/>
    </source>
</evidence>
<dbReference type="PANTHER" id="PTHR10534:SF2">
    <property type="entry name" value="PYRIDOXAL KINASE"/>
    <property type="match status" value="1"/>
</dbReference>
<dbReference type="SUPFAM" id="SSF53613">
    <property type="entry name" value="Ribokinase-like"/>
    <property type="match status" value="1"/>
</dbReference>
<comment type="catalytic activity">
    <reaction evidence="12">
        <text>pyridoxamine + ATP = pyridoxamine 5'-phosphate + ADP + H(+)</text>
        <dbReference type="Rhea" id="RHEA:25104"/>
        <dbReference type="ChEBI" id="CHEBI:15378"/>
        <dbReference type="ChEBI" id="CHEBI:30616"/>
        <dbReference type="ChEBI" id="CHEBI:57761"/>
        <dbReference type="ChEBI" id="CHEBI:58451"/>
        <dbReference type="ChEBI" id="CHEBI:456216"/>
        <dbReference type="EC" id="2.7.1.35"/>
    </reaction>
    <physiologicalReaction direction="left-to-right" evidence="12">
        <dbReference type="Rhea" id="RHEA:25105"/>
    </physiologicalReaction>
</comment>
<dbReference type="PANTHER" id="PTHR10534">
    <property type="entry name" value="PYRIDOXAL KINASE"/>
    <property type="match status" value="1"/>
</dbReference>
<reference evidence="16" key="1">
    <citation type="submission" date="2021-11" db="EMBL/GenBank/DDBJ databases">
        <authorList>
            <person name="Schell T."/>
        </authorList>
    </citation>
    <scope>NUCLEOTIDE SEQUENCE</scope>
    <source>
        <strain evidence="16">M5</strain>
    </source>
</reference>
<comment type="similarity">
    <text evidence="4">Belongs to the pyridoxine kinase family.</text>
</comment>
<dbReference type="InterPro" id="IPR029056">
    <property type="entry name" value="Ribokinase-like"/>
</dbReference>
<dbReference type="NCBIfam" id="TIGR00687">
    <property type="entry name" value="pyridox_kin"/>
    <property type="match status" value="1"/>
</dbReference>
<dbReference type="InterPro" id="IPR013749">
    <property type="entry name" value="PM/HMP-P_kinase-1"/>
</dbReference>
<name>A0A8J2WBW6_9CRUS</name>
<dbReference type="OrthoDB" id="2104723at2759"/>
<sequence>MAFPEPSPQVLSIQSHVVAGYVGNKSAVFPLNVLGFEVHSINSVEFSNHTGYGKWKGHVLNAKELAELMLGLQINDLDNFSHLLTGYVGSASFLEQVYSSVKQLKEKNPKLIYVCDPVMGDNGQMYVPKELLEIYRDKIIPLADVITPNQFEVELLTGKTITNEVDAIECMEMLHQMGVKVVIISSSVLGPNGFLTAFGSSKGADSTEVWKLDIPRLPHLFTGTGDLFSALLLAWLHISDGNLSLAMANSLGSLQGVLHRTSAYAEEQVKQGKPYGSKLLELRLIQSKEDIEKPPQTFKAIRLS</sequence>